<accession>A0A835R8T7</accession>
<organism evidence="1 2">
    <name type="scientific">Vanilla planifolia</name>
    <name type="common">Vanilla</name>
    <dbReference type="NCBI Taxonomy" id="51239"/>
    <lineage>
        <taxon>Eukaryota</taxon>
        <taxon>Viridiplantae</taxon>
        <taxon>Streptophyta</taxon>
        <taxon>Embryophyta</taxon>
        <taxon>Tracheophyta</taxon>
        <taxon>Spermatophyta</taxon>
        <taxon>Magnoliopsida</taxon>
        <taxon>Liliopsida</taxon>
        <taxon>Asparagales</taxon>
        <taxon>Orchidaceae</taxon>
        <taxon>Vanilloideae</taxon>
        <taxon>Vanilleae</taxon>
        <taxon>Vanilla</taxon>
    </lineage>
</organism>
<comment type="caution">
    <text evidence="1">The sequence shown here is derived from an EMBL/GenBank/DDBJ whole genome shotgun (WGS) entry which is preliminary data.</text>
</comment>
<name>A0A835R8T7_VANPL</name>
<dbReference type="AlphaFoldDB" id="A0A835R8T7"/>
<reference evidence="1 2" key="1">
    <citation type="journal article" date="2020" name="Nat. Food">
        <title>A phased Vanilla planifolia genome enables genetic improvement of flavour and production.</title>
        <authorList>
            <person name="Hasing T."/>
            <person name="Tang H."/>
            <person name="Brym M."/>
            <person name="Khazi F."/>
            <person name="Huang T."/>
            <person name="Chambers A.H."/>
        </authorList>
    </citation>
    <scope>NUCLEOTIDE SEQUENCE [LARGE SCALE GENOMIC DNA]</scope>
    <source>
        <tissue evidence="1">Leaf</tissue>
    </source>
</reference>
<dbReference type="Proteomes" id="UP000639772">
    <property type="component" value="Unassembled WGS sequence"/>
</dbReference>
<protein>
    <submittedName>
        <fullName evidence="1">Uncharacterized protein</fullName>
    </submittedName>
</protein>
<evidence type="ECO:0000313" key="2">
    <source>
        <dbReference type="Proteomes" id="UP000639772"/>
    </source>
</evidence>
<dbReference type="EMBL" id="JADCNM010000005">
    <property type="protein sequence ID" value="KAG0483540.1"/>
    <property type="molecule type" value="Genomic_DNA"/>
</dbReference>
<evidence type="ECO:0000313" key="1">
    <source>
        <dbReference type="EMBL" id="KAG0483540.1"/>
    </source>
</evidence>
<sequence length="128" mass="14486">MEVDYDTFAGSVVYGDIEEVVATTQLSLPAVNDKEKFRDTPVQIKVVVVFEQPEVAEMISRDVARDGAVQFDLRFAMTCIEENSWWSSKSELQLWTFCENVMMVFRNATMASIGSMMGPARYCTVYAD</sequence>
<proteinExistence type="predicted"/>
<gene>
    <name evidence="1" type="ORF">HPP92_011624</name>
</gene>